<dbReference type="InterPro" id="IPR000272">
    <property type="entry name" value="Ion-transport_regulator_FXYD"/>
</dbReference>
<gene>
    <name evidence="9" type="ORF">C0J50_20023</name>
</gene>
<protein>
    <recommendedName>
        <fullName evidence="8">FXYD domain-containing ion transport regulator</fullName>
    </recommendedName>
</protein>
<dbReference type="Proteomes" id="UP001205998">
    <property type="component" value="Unassembled WGS sequence"/>
</dbReference>
<evidence type="ECO:0000256" key="8">
    <source>
        <dbReference type="RuleBase" id="RU364131"/>
    </source>
</evidence>
<keyword evidence="6 8" id="KW-0406">Ion transport</keyword>
<dbReference type="GO" id="GO:0017080">
    <property type="term" value="F:sodium channel regulator activity"/>
    <property type="evidence" value="ECO:0007669"/>
    <property type="project" value="TreeGrafter"/>
</dbReference>
<dbReference type="GO" id="GO:0043269">
    <property type="term" value="P:regulation of monoatomic ion transport"/>
    <property type="evidence" value="ECO:0007669"/>
    <property type="project" value="InterPro"/>
</dbReference>
<dbReference type="CDD" id="cd20325">
    <property type="entry name" value="FXYD7"/>
    <property type="match status" value="1"/>
</dbReference>
<keyword evidence="5 8" id="KW-1133">Transmembrane helix</keyword>
<comment type="subcellular location">
    <subcellularLocation>
        <location evidence="1">Membrane</location>
        <topology evidence="1">Single-pass membrane protein</topology>
    </subcellularLocation>
</comment>
<keyword evidence="3 8" id="KW-0813">Transport</keyword>
<accession>A0AAD5AQK6</accession>
<dbReference type="InterPro" id="IPR047297">
    <property type="entry name" value="FXYD_motif"/>
</dbReference>
<feature type="transmembrane region" description="Helical" evidence="8">
    <location>
        <begin position="94"/>
        <end position="115"/>
    </location>
</feature>
<evidence type="ECO:0000256" key="3">
    <source>
        <dbReference type="ARBA" id="ARBA00022448"/>
    </source>
</evidence>
<proteinExistence type="inferred from homology"/>
<keyword evidence="4 8" id="KW-0812">Transmembrane</keyword>
<dbReference type="Pfam" id="PF02038">
    <property type="entry name" value="ATP1G1_PLM_MAT8"/>
    <property type="match status" value="1"/>
</dbReference>
<evidence type="ECO:0000256" key="4">
    <source>
        <dbReference type="ARBA" id="ARBA00022692"/>
    </source>
</evidence>
<evidence type="ECO:0000313" key="9">
    <source>
        <dbReference type="EMBL" id="KAI5620556.1"/>
    </source>
</evidence>
<comment type="similarity">
    <text evidence="2 8">Belongs to the FXYD family.</text>
</comment>
<evidence type="ECO:0000256" key="2">
    <source>
        <dbReference type="ARBA" id="ARBA00005948"/>
    </source>
</evidence>
<evidence type="ECO:0000256" key="7">
    <source>
        <dbReference type="ARBA" id="ARBA00023136"/>
    </source>
</evidence>
<comment type="caution">
    <text evidence="9">The sequence shown here is derived from an EMBL/GenBank/DDBJ whole genome shotgun (WGS) entry which is preliminary data.</text>
</comment>
<dbReference type="GO" id="GO:0016020">
    <property type="term" value="C:membrane"/>
    <property type="evidence" value="ECO:0007669"/>
    <property type="project" value="UniProtKB-SubCell"/>
</dbReference>
<evidence type="ECO:0000256" key="5">
    <source>
        <dbReference type="ARBA" id="ARBA00022989"/>
    </source>
</evidence>
<feature type="transmembrane region" description="Helical" evidence="8">
    <location>
        <begin position="27"/>
        <end position="47"/>
    </location>
</feature>
<reference evidence="9" key="1">
    <citation type="submission" date="2018-07" db="EMBL/GenBank/DDBJ databases">
        <title>Comparative genomics of catfishes provides insights into carnivory and benthic adaptation.</title>
        <authorList>
            <person name="Zhang Y."/>
            <person name="Wang D."/>
            <person name="Peng Z."/>
            <person name="Zheng S."/>
            <person name="Shao F."/>
            <person name="Tao W."/>
        </authorList>
    </citation>
    <scope>NUCLEOTIDE SEQUENCE</scope>
    <source>
        <strain evidence="9">Chongqing</strain>
    </source>
</reference>
<dbReference type="PANTHER" id="PTHR14132">
    <property type="entry name" value="SODIUM/POTASSIUM-TRANSPORTING ATPASE SUBUNIT GAMMA"/>
    <property type="match status" value="1"/>
</dbReference>
<dbReference type="EMBL" id="MU551646">
    <property type="protein sequence ID" value="KAI5620556.1"/>
    <property type="molecule type" value="Genomic_DNA"/>
</dbReference>
<keyword evidence="7 8" id="KW-0472">Membrane</keyword>
<dbReference type="InterPro" id="IPR047284">
    <property type="entry name" value="FXYD7"/>
</dbReference>
<dbReference type="PANTHER" id="PTHR14132:SF22">
    <property type="entry name" value="FXYD DOMAIN-CONTAINING ION TRANSPORT REGULATOR"/>
    <property type="match status" value="1"/>
</dbReference>
<dbReference type="GO" id="GO:0006811">
    <property type="term" value="P:monoatomic ion transport"/>
    <property type="evidence" value="ECO:0007669"/>
    <property type="project" value="UniProtKB-KW"/>
</dbReference>
<name>A0AAD5AQK6_SILAS</name>
<evidence type="ECO:0000256" key="6">
    <source>
        <dbReference type="ARBA" id="ARBA00023065"/>
    </source>
</evidence>
<dbReference type="Gene3D" id="1.20.5.780">
    <property type="entry name" value="Single helix bin"/>
    <property type="match status" value="1"/>
</dbReference>
<dbReference type="PROSITE" id="PS01310">
    <property type="entry name" value="FXYD"/>
    <property type="match status" value="1"/>
</dbReference>
<evidence type="ECO:0000256" key="1">
    <source>
        <dbReference type="ARBA" id="ARBA00004167"/>
    </source>
</evidence>
<keyword evidence="10" id="KW-1185">Reference proteome</keyword>
<comment type="caution">
    <text evidence="8">Lacks conserved residue(s) required for the propagation of feature annotation.</text>
</comment>
<evidence type="ECO:0000313" key="10">
    <source>
        <dbReference type="Proteomes" id="UP001205998"/>
    </source>
</evidence>
<dbReference type="AlphaFoldDB" id="A0AAD5AQK6"/>
<sequence length="116" mass="12921">MATSTESVWSDQSAFDYDYETLQTTGLILAVVMFVSGILIALSRVLWNGFRPPKQRSPHSQYRDCAFGEEHQKSCMGSVGFEGFSVSFVGHVRVCSGFLLLQVVPYLIVSHLILID</sequence>
<organism evidence="9 10">
    <name type="scientific">Silurus asotus</name>
    <name type="common">Amur catfish</name>
    <name type="synonym">Parasilurus asotus</name>
    <dbReference type="NCBI Taxonomy" id="30991"/>
    <lineage>
        <taxon>Eukaryota</taxon>
        <taxon>Metazoa</taxon>
        <taxon>Chordata</taxon>
        <taxon>Craniata</taxon>
        <taxon>Vertebrata</taxon>
        <taxon>Euteleostomi</taxon>
        <taxon>Actinopterygii</taxon>
        <taxon>Neopterygii</taxon>
        <taxon>Teleostei</taxon>
        <taxon>Ostariophysi</taxon>
        <taxon>Siluriformes</taxon>
        <taxon>Siluridae</taxon>
        <taxon>Silurus</taxon>
    </lineage>
</organism>